<accession>A0A0C9NW00</accession>
<name>A0A0C9NW00_LACPA</name>
<reference evidence="2" key="1">
    <citation type="submission" date="2014-05" db="EMBL/GenBank/DDBJ databases">
        <title>Whole genome sequencing of Lactobacillus casei NRIC0644.</title>
        <authorList>
            <person name="Atarashi H."/>
            <person name="Yoshida Y."/>
            <person name="Fujimura S."/>
            <person name="Tanaka N."/>
            <person name="Shiwa Y."/>
            <person name="Yoshikawa H."/>
            <person name="Okada S."/>
            <person name="Nakagawa J."/>
        </authorList>
    </citation>
    <scope>NUCLEOTIDE SEQUENCE [LARGE SCALE GENOMIC DNA]</scope>
    <source>
        <strain evidence="2">NRIC0644</strain>
    </source>
</reference>
<dbReference type="Proteomes" id="UP000032552">
    <property type="component" value="Unassembled WGS sequence"/>
</dbReference>
<organism evidence="1 2">
    <name type="scientific">Lacticaseibacillus paracasei NRIC 0644</name>
    <dbReference type="NCBI Taxonomy" id="1435038"/>
    <lineage>
        <taxon>Bacteria</taxon>
        <taxon>Bacillati</taxon>
        <taxon>Bacillota</taxon>
        <taxon>Bacilli</taxon>
        <taxon>Lactobacillales</taxon>
        <taxon>Lactobacillaceae</taxon>
        <taxon>Lacticaseibacillus</taxon>
    </lineage>
</organism>
<dbReference type="AlphaFoldDB" id="A0A0C9NW00"/>
<evidence type="ECO:0000313" key="1">
    <source>
        <dbReference type="EMBL" id="GAN36135.1"/>
    </source>
</evidence>
<comment type="caution">
    <text evidence="1">The sequence shown here is derived from an EMBL/GenBank/DDBJ whole genome shotgun (WGS) entry which is preliminary data.</text>
</comment>
<protein>
    <submittedName>
        <fullName evidence="1">Uncharacterized protein</fullName>
    </submittedName>
</protein>
<evidence type="ECO:0000313" key="2">
    <source>
        <dbReference type="Proteomes" id="UP000032552"/>
    </source>
</evidence>
<proteinExistence type="predicted"/>
<sequence>MDDAREEKGGDQAMSFFNIKKQAVEPGQRQESDLAGFSFDDVKTDYLYLDMLPTEMPDEMWARIRSVMNLFKKEALSPSVITGDLELDATSRFMSYRDKKKLFLPQTSYHNFYDDLHHRGAANRTQAAFGTHLLEQFKVKPAAGSRTDRYLDDEGRIALKIAHDDRKRVTMMSYFHAGQLTREDSYDEDQRLFASELYAQLPDFQQISLLEPVLTNTTIQATIFNIGGVPIINALPLIKQYWLNNQAGEPVHMFTDMNAILVWWLTQNFLHTDRKLYIDASSELFVQLVNEPAMHDHLIPIINDEPDQLILPQLLKPLRYLVNEQFIERPEVLALPEDVQKIDSWHHFMS</sequence>
<gene>
    <name evidence="1" type="ORF">LC0644_0724</name>
</gene>
<dbReference type="EMBL" id="BAYM01000049">
    <property type="protein sequence ID" value="GAN36135.1"/>
    <property type="molecule type" value="Genomic_DNA"/>
</dbReference>